<proteinExistence type="predicted"/>
<evidence type="ECO:0000313" key="2">
    <source>
        <dbReference type="Proteomes" id="UP001054837"/>
    </source>
</evidence>
<reference evidence="1 2" key="1">
    <citation type="submission" date="2021-06" db="EMBL/GenBank/DDBJ databases">
        <title>Caerostris darwini draft genome.</title>
        <authorList>
            <person name="Kono N."/>
            <person name="Arakawa K."/>
        </authorList>
    </citation>
    <scope>NUCLEOTIDE SEQUENCE [LARGE SCALE GENOMIC DNA]</scope>
</reference>
<organism evidence="1 2">
    <name type="scientific">Caerostris darwini</name>
    <dbReference type="NCBI Taxonomy" id="1538125"/>
    <lineage>
        <taxon>Eukaryota</taxon>
        <taxon>Metazoa</taxon>
        <taxon>Ecdysozoa</taxon>
        <taxon>Arthropoda</taxon>
        <taxon>Chelicerata</taxon>
        <taxon>Arachnida</taxon>
        <taxon>Araneae</taxon>
        <taxon>Araneomorphae</taxon>
        <taxon>Entelegynae</taxon>
        <taxon>Araneoidea</taxon>
        <taxon>Araneidae</taxon>
        <taxon>Caerostris</taxon>
    </lineage>
</organism>
<name>A0AAV4PEB0_9ARAC</name>
<dbReference type="Proteomes" id="UP001054837">
    <property type="component" value="Unassembled WGS sequence"/>
</dbReference>
<protein>
    <submittedName>
        <fullName evidence="1">Uncharacterized protein</fullName>
    </submittedName>
</protein>
<accession>A0AAV4PEB0</accession>
<sequence length="105" mass="12227">MTTTSRLQSQLHDKNQFISRMQIPRKRELMTHLFPKTHKSSTPTIAHRITSVQVPDIRKATIARMLLGFRRRKQMKIPLPSVFVIWQGDTPPNPHRRSIHALRGA</sequence>
<comment type="caution">
    <text evidence="1">The sequence shown here is derived from an EMBL/GenBank/DDBJ whole genome shotgun (WGS) entry which is preliminary data.</text>
</comment>
<gene>
    <name evidence="1" type="ORF">CDAR_174431</name>
</gene>
<keyword evidence="2" id="KW-1185">Reference proteome</keyword>
<dbReference type="AlphaFoldDB" id="A0AAV4PEB0"/>
<dbReference type="EMBL" id="BPLQ01002737">
    <property type="protein sequence ID" value="GIX95409.1"/>
    <property type="molecule type" value="Genomic_DNA"/>
</dbReference>
<evidence type="ECO:0000313" key="1">
    <source>
        <dbReference type="EMBL" id="GIX95409.1"/>
    </source>
</evidence>